<dbReference type="GO" id="GO:0006355">
    <property type="term" value="P:regulation of DNA-templated transcription"/>
    <property type="evidence" value="ECO:0007669"/>
    <property type="project" value="InterPro"/>
</dbReference>
<dbReference type="Pfam" id="PF01189">
    <property type="entry name" value="Methyltr_RsmB-F"/>
    <property type="match status" value="1"/>
</dbReference>
<comment type="similarity">
    <text evidence="13">Belongs to the class I-like SAM-binding methyltransferase superfamily. RsmB/NOP family.</text>
</comment>
<gene>
    <name evidence="15" type="ORF">CCDG5_1291</name>
</gene>
<comment type="subcellular location">
    <subcellularLocation>
        <location evidence="2">Cytoplasm</location>
    </subcellularLocation>
</comment>
<dbReference type="InterPro" id="IPR004573">
    <property type="entry name" value="rRNA_ssu_MeTfrase_B"/>
</dbReference>
<dbReference type="InterPro" id="IPR049560">
    <property type="entry name" value="MeTrfase_RsmB-F_NOP2_cat"/>
</dbReference>
<dbReference type="HOGENOM" id="CLU_005316_0_1_9"/>
<feature type="active site" description="Nucleophile" evidence="13">
    <location>
        <position position="380"/>
    </location>
</feature>
<protein>
    <recommendedName>
        <fullName evidence="3">16S rRNA (cytosine(967)-C(5))-methyltransferase</fullName>
        <ecNumber evidence="3">2.1.1.176</ecNumber>
    </recommendedName>
    <alternativeName>
        <fullName evidence="10">16S rRNA m5C967 methyltransferase</fullName>
    </alternativeName>
    <alternativeName>
        <fullName evidence="11">rRNA (cytosine-C(5)-)-methyltransferase RsmB</fullName>
    </alternativeName>
</protein>
<feature type="domain" description="SAM-dependent MTase RsmB/NOP-type" evidence="14">
    <location>
        <begin position="170"/>
        <end position="443"/>
    </location>
</feature>
<dbReference type="PATRIC" id="fig|29343.3.peg.1360"/>
<dbReference type="GO" id="GO:0008649">
    <property type="term" value="F:rRNA methyltransferase activity"/>
    <property type="evidence" value="ECO:0007669"/>
    <property type="project" value="InterPro"/>
</dbReference>
<feature type="binding site" evidence="13">
    <location>
        <begin position="260"/>
        <end position="266"/>
    </location>
    <ligand>
        <name>S-adenosyl-L-methionine</name>
        <dbReference type="ChEBI" id="CHEBI:59789"/>
    </ligand>
</feature>
<accession>A0A078KTB8</accession>
<dbReference type="PROSITE" id="PS51686">
    <property type="entry name" value="SAM_MT_RSMB_NOP"/>
    <property type="match status" value="1"/>
</dbReference>
<evidence type="ECO:0000256" key="4">
    <source>
        <dbReference type="ARBA" id="ARBA00022490"/>
    </source>
</evidence>
<dbReference type="InterPro" id="IPR035926">
    <property type="entry name" value="NusB-like_sf"/>
</dbReference>
<dbReference type="Proteomes" id="UP000032431">
    <property type="component" value="Chromosome I"/>
</dbReference>
<evidence type="ECO:0000256" key="1">
    <source>
        <dbReference type="ARBA" id="ARBA00002724"/>
    </source>
</evidence>
<dbReference type="Gene3D" id="1.10.940.10">
    <property type="entry name" value="NusB-like"/>
    <property type="match status" value="1"/>
</dbReference>
<keyword evidence="4" id="KW-0963">Cytoplasm</keyword>
<proteinExistence type="inferred from homology"/>
<dbReference type="CDD" id="cd02440">
    <property type="entry name" value="AdoMet_MTases"/>
    <property type="match status" value="1"/>
</dbReference>
<evidence type="ECO:0000256" key="2">
    <source>
        <dbReference type="ARBA" id="ARBA00004496"/>
    </source>
</evidence>
<feature type="binding site" evidence="13">
    <location>
        <position position="311"/>
    </location>
    <ligand>
        <name>S-adenosyl-L-methionine</name>
        <dbReference type="ChEBI" id="CHEBI:59789"/>
    </ligand>
</feature>
<evidence type="ECO:0000259" key="14">
    <source>
        <dbReference type="PROSITE" id="PS51686"/>
    </source>
</evidence>
<evidence type="ECO:0000256" key="12">
    <source>
        <dbReference type="ARBA" id="ARBA00047283"/>
    </source>
</evidence>
<dbReference type="InterPro" id="IPR029063">
    <property type="entry name" value="SAM-dependent_MTases_sf"/>
</dbReference>
<dbReference type="SUPFAM" id="SSF48013">
    <property type="entry name" value="NusB-like"/>
    <property type="match status" value="1"/>
</dbReference>
<dbReference type="PANTHER" id="PTHR22807">
    <property type="entry name" value="NOP2 YEAST -RELATED NOL1/NOP2/FMU SUN DOMAIN-CONTAINING"/>
    <property type="match status" value="1"/>
</dbReference>
<dbReference type="EMBL" id="LM995447">
    <property type="protein sequence ID" value="CDZ24405.1"/>
    <property type="molecule type" value="Genomic_DNA"/>
</dbReference>
<dbReference type="KEGG" id="ccel:CCDG5_1291"/>
<keyword evidence="8 13" id="KW-0949">S-adenosyl-L-methionine</keyword>
<dbReference type="InterPro" id="IPR006027">
    <property type="entry name" value="NusB_RsmB_TIM44"/>
</dbReference>
<sequence>MPSPRKTALDILLKIEKDKSYSNLLVDSYLSGGSLQGRDAAFMTTLVYGVLENMICLDYFISHFSARSAAKLDPKVRNILRLGAYQIIFLDHVPNHAAVSESVELAKKCGVSRASGFINAVLRKISQQSDLPYPDKQRDLKRYLHVRYSCPNWLLSKWIKEYGIDNTVGFLEGFEKRPAAVLRVNTLKISSEELIERLSEEGINAKKVPFPDHALEVDRLPDLRNSKAFNEGLFIVQNTASQVCCYACGAKPGDTVIDMCAAPGGKSFTLAFNMQNKGRILSLELYENRLKLINDGARRLSVDIIETMQNDASKHNEALGKADIVLCDVPCSGLGVIGRKPEIRYKDPAEFDGLPDLQYAILSEGAEHVKDGGTLVYSTCTLSRAENDEVAERFLENHREFSAALPRVVVDFAGKGASGSAYATLMPNVTGTDGFFISVFKKTK</sequence>
<dbReference type="NCBIfam" id="NF011494">
    <property type="entry name" value="PRK14902.1"/>
    <property type="match status" value="1"/>
</dbReference>
<dbReference type="Gene3D" id="3.30.70.1170">
    <property type="entry name" value="Sun protein, domain 3"/>
    <property type="match status" value="1"/>
</dbReference>
<dbReference type="Pfam" id="PF01029">
    <property type="entry name" value="NusB"/>
    <property type="match status" value="1"/>
</dbReference>
<evidence type="ECO:0000256" key="5">
    <source>
        <dbReference type="ARBA" id="ARBA00022552"/>
    </source>
</evidence>
<organism evidence="15 16">
    <name type="scientific">[Clostridium] cellulosi</name>
    <dbReference type="NCBI Taxonomy" id="29343"/>
    <lineage>
        <taxon>Bacteria</taxon>
        <taxon>Bacillati</taxon>
        <taxon>Bacillota</taxon>
        <taxon>Clostridia</taxon>
        <taxon>Eubacteriales</taxon>
        <taxon>Oscillospiraceae</taxon>
        <taxon>Oscillospiraceae incertae sedis</taxon>
    </lineage>
</organism>
<dbReference type="AlphaFoldDB" id="A0A078KTB8"/>
<keyword evidence="9 13" id="KW-0694">RNA-binding</keyword>
<dbReference type="GO" id="GO:0005737">
    <property type="term" value="C:cytoplasm"/>
    <property type="evidence" value="ECO:0007669"/>
    <property type="project" value="UniProtKB-SubCell"/>
</dbReference>
<evidence type="ECO:0000256" key="9">
    <source>
        <dbReference type="ARBA" id="ARBA00022884"/>
    </source>
</evidence>
<feature type="binding site" evidence="13">
    <location>
        <position position="328"/>
    </location>
    <ligand>
        <name>S-adenosyl-L-methionine</name>
        <dbReference type="ChEBI" id="CHEBI:59789"/>
    </ligand>
</feature>
<evidence type="ECO:0000256" key="7">
    <source>
        <dbReference type="ARBA" id="ARBA00022679"/>
    </source>
</evidence>
<dbReference type="Gene3D" id="3.40.50.150">
    <property type="entry name" value="Vaccinia Virus protein VP39"/>
    <property type="match status" value="1"/>
</dbReference>
<evidence type="ECO:0000256" key="3">
    <source>
        <dbReference type="ARBA" id="ARBA00012140"/>
    </source>
</evidence>
<dbReference type="InterPro" id="IPR023267">
    <property type="entry name" value="RCMT"/>
</dbReference>
<dbReference type="GO" id="GO:0003723">
    <property type="term" value="F:RNA binding"/>
    <property type="evidence" value="ECO:0007669"/>
    <property type="project" value="UniProtKB-UniRule"/>
</dbReference>
<dbReference type="NCBIfam" id="TIGR00563">
    <property type="entry name" value="rsmB"/>
    <property type="match status" value="1"/>
</dbReference>
<dbReference type="EC" id="2.1.1.176" evidence="3"/>
<dbReference type="PANTHER" id="PTHR22807:SF53">
    <property type="entry name" value="RIBOSOMAL RNA SMALL SUBUNIT METHYLTRANSFERASE B-RELATED"/>
    <property type="match status" value="1"/>
</dbReference>
<reference evidence="16" key="1">
    <citation type="submission" date="2014-07" db="EMBL/GenBank/DDBJ databases">
        <authorList>
            <person name="Wibberg D."/>
        </authorList>
    </citation>
    <scope>NUCLEOTIDE SEQUENCE [LARGE SCALE GENOMIC DNA]</scope>
    <source>
        <strain evidence="16">DG5</strain>
    </source>
</reference>
<evidence type="ECO:0000256" key="13">
    <source>
        <dbReference type="PROSITE-ProRule" id="PRU01023"/>
    </source>
</evidence>
<comment type="function">
    <text evidence="1">Specifically methylates the cytosine at position 967 (m5C967) of 16S rRNA.</text>
</comment>
<feature type="binding site" evidence="13">
    <location>
        <position position="284"/>
    </location>
    <ligand>
        <name>S-adenosyl-L-methionine</name>
        <dbReference type="ChEBI" id="CHEBI:59789"/>
    </ligand>
</feature>
<dbReference type="SUPFAM" id="SSF53335">
    <property type="entry name" value="S-adenosyl-L-methionine-dependent methyltransferases"/>
    <property type="match status" value="1"/>
</dbReference>
<name>A0A078KTB8_9FIRM</name>
<evidence type="ECO:0000256" key="6">
    <source>
        <dbReference type="ARBA" id="ARBA00022603"/>
    </source>
</evidence>
<keyword evidence="16" id="KW-1185">Reference proteome</keyword>
<dbReference type="PRINTS" id="PR02008">
    <property type="entry name" value="RCMTFAMILY"/>
</dbReference>
<dbReference type="STRING" id="29343.CCDG5_1291"/>
<keyword evidence="5" id="KW-0698">rRNA processing</keyword>
<evidence type="ECO:0000256" key="8">
    <source>
        <dbReference type="ARBA" id="ARBA00022691"/>
    </source>
</evidence>
<keyword evidence="6 13" id="KW-0489">Methyltransferase</keyword>
<comment type="catalytic activity">
    <reaction evidence="12">
        <text>cytidine(967) in 16S rRNA + S-adenosyl-L-methionine = 5-methylcytidine(967) in 16S rRNA + S-adenosyl-L-homocysteine + H(+)</text>
        <dbReference type="Rhea" id="RHEA:42748"/>
        <dbReference type="Rhea" id="RHEA-COMP:10219"/>
        <dbReference type="Rhea" id="RHEA-COMP:10220"/>
        <dbReference type="ChEBI" id="CHEBI:15378"/>
        <dbReference type="ChEBI" id="CHEBI:57856"/>
        <dbReference type="ChEBI" id="CHEBI:59789"/>
        <dbReference type="ChEBI" id="CHEBI:74483"/>
        <dbReference type="ChEBI" id="CHEBI:82748"/>
        <dbReference type="EC" id="2.1.1.176"/>
    </reaction>
</comment>
<dbReference type="InterPro" id="IPR001678">
    <property type="entry name" value="MeTrfase_RsmB-F_NOP2_dom"/>
</dbReference>
<dbReference type="Pfam" id="PF22458">
    <property type="entry name" value="RsmF-B_ferredox"/>
    <property type="match status" value="1"/>
</dbReference>
<evidence type="ECO:0000256" key="11">
    <source>
        <dbReference type="ARBA" id="ARBA00031088"/>
    </source>
</evidence>
<evidence type="ECO:0000256" key="10">
    <source>
        <dbReference type="ARBA" id="ARBA00030399"/>
    </source>
</evidence>
<evidence type="ECO:0000313" key="16">
    <source>
        <dbReference type="Proteomes" id="UP000032431"/>
    </source>
</evidence>
<evidence type="ECO:0000313" key="15">
    <source>
        <dbReference type="EMBL" id="CDZ24405.1"/>
    </source>
</evidence>
<dbReference type="InterPro" id="IPR054728">
    <property type="entry name" value="RsmB-like_ferredoxin"/>
</dbReference>
<keyword evidence="7 13" id="KW-0808">Transferase</keyword>
<dbReference type="OrthoDB" id="9810297at2"/>